<evidence type="ECO:0000313" key="13">
    <source>
        <dbReference type="EMBL" id="KAK4112988.1"/>
    </source>
</evidence>
<dbReference type="PANTHER" id="PTHR42715:SF10">
    <property type="entry name" value="BETA-GLUCOSIDASE"/>
    <property type="match status" value="1"/>
</dbReference>
<dbReference type="EC" id="3.2.1.21" evidence="4 10"/>
<evidence type="ECO:0000256" key="2">
    <source>
        <dbReference type="ARBA" id="ARBA00004987"/>
    </source>
</evidence>
<evidence type="ECO:0000256" key="6">
    <source>
        <dbReference type="ARBA" id="ARBA00023180"/>
    </source>
</evidence>
<evidence type="ECO:0000256" key="8">
    <source>
        <dbReference type="ARBA" id="ARBA00023295"/>
    </source>
</evidence>
<comment type="catalytic activity">
    <reaction evidence="1 10">
        <text>Hydrolysis of terminal, non-reducing beta-D-glucosyl residues with release of beta-D-glucose.</text>
        <dbReference type="EC" id="3.2.1.21"/>
    </reaction>
</comment>
<dbReference type="InterPro" id="IPR017853">
    <property type="entry name" value="GH"/>
</dbReference>
<dbReference type="Gene3D" id="2.60.40.10">
    <property type="entry name" value="Immunoglobulins"/>
    <property type="match status" value="1"/>
</dbReference>
<dbReference type="InterPro" id="IPR001764">
    <property type="entry name" value="Glyco_hydro_3_N"/>
</dbReference>
<evidence type="ECO:0000313" key="14">
    <source>
        <dbReference type="Proteomes" id="UP001302812"/>
    </source>
</evidence>
<comment type="pathway">
    <text evidence="2 10">Glycan metabolism; cellulose degradation.</text>
</comment>
<evidence type="ECO:0000259" key="12">
    <source>
        <dbReference type="SMART" id="SM01217"/>
    </source>
</evidence>
<feature type="chain" id="PRO_5042859974" description="beta-glucosidase" evidence="11">
    <location>
        <begin position="17"/>
        <end position="772"/>
    </location>
</feature>
<dbReference type="EMBL" id="MU853340">
    <property type="protein sequence ID" value="KAK4112988.1"/>
    <property type="molecule type" value="Genomic_DNA"/>
</dbReference>
<dbReference type="PANTHER" id="PTHR42715">
    <property type="entry name" value="BETA-GLUCOSIDASE"/>
    <property type="match status" value="1"/>
</dbReference>
<evidence type="ECO:0000256" key="1">
    <source>
        <dbReference type="ARBA" id="ARBA00000448"/>
    </source>
</evidence>
<dbReference type="PROSITE" id="PS00775">
    <property type="entry name" value="GLYCOSYL_HYDROL_F3"/>
    <property type="match status" value="1"/>
</dbReference>
<dbReference type="SMART" id="SM01217">
    <property type="entry name" value="Fn3_like"/>
    <property type="match status" value="1"/>
</dbReference>
<evidence type="ECO:0000256" key="5">
    <source>
        <dbReference type="ARBA" id="ARBA00022801"/>
    </source>
</evidence>
<keyword evidence="14" id="KW-1185">Reference proteome</keyword>
<proteinExistence type="inferred from homology"/>
<sequence length="772" mass="83924">MLNAALSALAFATAASTDFTSSSSSSCQHRGKSCTAQQRAQALLSQMTWEEKIGQMGGVRRILSLDSTINPNYETIKKTQNGQMGFGPMFNWAKDIMPLVNSLRLEQVNSSRLHIPYITVTDSINGLLISGGTVFPSNLAMSSSFNLPLFKGVVEAIREEQLSIGVKWVLSPPLDVAREPRYGRIGELFGEDGYLIGEFGRVYVETMEEKDENGYTKVACTIKHFVYGDARGGVNTACQYGGINHLFNDQLRPYIHVLETTSPASLMVSYATVDLVPMSANEYMLQDILRDKLGFKGLIMSDAFSIPNLYTQSKTATSLEDAALQALNAGLQMELAPGNPPAFPTLISSINDTRVAKLIDAAVLKMLEIKYASGVFEQPLANLNVMNKTLRAAAHLDLARQMARESIVLLKNDGLLPYPLKGTGKLAIIGPFGDILNPGSYAAVNVSNARYGSSLYRSAVSAFGVDRVTFTQGCDIVDTTNATNSIPDAVTAAKEAGFAVLMLGSLSDAPEDMTMAPKRTDGEFFAHADLGFPGLQQELLDAILDTGVPTVLILTGGQPFVLQQSTLSRVNAIFHSFLGGEFTGDALIELLTGRVNPSAKLTISMPQHTGAIPAMYDYLPSDDQGGWASLGYQSAWQFPNLTRTVPMPFGFGLSYTTFDISTPIATVQEKNKAVVVATTVRNTGTRKGKEVVQVYFRPATTRGLEFPVKRLVRFEKVELAPGESRDVNFNIPYKDLGVWINAKPTTFMGLYNIWVGSSSREEDLRMVNVTLV</sequence>
<dbReference type="InterPro" id="IPR013783">
    <property type="entry name" value="Ig-like_fold"/>
</dbReference>
<dbReference type="InterPro" id="IPR002772">
    <property type="entry name" value="Glyco_hydro_3_C"/>
</dbReference>
<dbReference type="Proteomes" id="UP001302812">
    <property type="component" value="Unassembled WGS sequence"/>
</dbReference>
<dbReference type="InterPro" id="IPR036881">
    <property type="entry name" value="Glyco_hydro_3_C_sf"/>
</dbReference>
<evidence type="ECO:0000256" key="10">
    <source>
        <dbReference type="RuleBase" id="RU361161"/>
    </source>
</evidence>
<keyword evidence="5 10" id="KW-0378">Hydrolase</keyword>
<dbReference type="Gene3D" id="3.40.50.1700">
    <property type="entry name" value="Glycoside hydrolase family 3 C-terminal domain"/>
    <property type="match status" value="1"/>
</dbReference>
<dbReference type="GeneID" id="89935622"/>
<keyword evidence="8 10" id="KW-0326">Glycosidase</keyword>
<keyword evidence="7 10" id="KW-0119">Carbohydrate metabolism</keyword>
<gene>
    <name evidence="13" type="ORF">N656DRAFT_708304</name>
</gene>
<dbReference type="InterPro" id="IPR026891">
    <property type="entry name" value="Fn3-like"/>
</dbReference>
<keyword evidence="6" id="KW-0325">Glycoprotein</keyword>
<dbReference type="PRINTS" id="PR00133">
    <property type="entry name" value="GLHYDRLASE3"/>
</dbReference>
<dbReference type="Pfam" id="PF00933">
    <property type="entry name" value="Glyco_hydro_3"/>
    <property type="match status" value="1"/>
</dbReference>
<evidence type="ECO:0000256" key="3">
    <source>
        <dbReference type="ARBA" id="ARBA00005336"/>
    </source>
</evidence>
<dbReference type="RefSeq" id="XP_064670558.1">
    <property type="nucleotide sequence ID" value="XM_064811497.1"/>
</dbReference>
<dbReference type="Gene3D" id="3.20.20.300">
    <property type="entry name" value="Glycoside hydrolase, family 3, N-terminal domain"/>
    <property type="match status" value="1"/>
</dbReference>
<dbReference type="Pfam" id="PF14310">
    <property type="entry name" value="Fn3-like"/>
    <property type="match status" value="1"/>
</dbReference>
<dbReference type="SUPFAM" id="SSF52279">
    <property type="entry name" value="Beta-D-glucan exohydrolase, C-terminal domain"/>
    <property type="match status" value="1"/>
</dbReference>
<dbReference type="InterPro" id="IPR036962">
    <property type="entry name" value="Glyco_hydro_3_N_sf"/>
</dbReference>
<accession>A0AAN6YTC7</accession>
<evidence type="ECO:0000256" key="9">
    <source>
        <dbReference type="ARBA" id="ARBA00023326"/>
    </source>
</evidence>
<dbReference type="AlphaFoldDB" id="A0AAN6YTC7"/>
<evidence type="ECO:0000256" key="7">
    <source>
        <dbReference type="ARBA" id="ARBA00023277"/>
    </source>
</evidence>
<feature type="signal peptide" evidence="11">
    <location>
        <begin position="1"/>
        <end position="16"/>
    </location>
</feature>
<dbReference type="InterPro" id="IPR019800">
    <property type="entry name" value="Glyco_hydro_3_AS"/>
</dbReference>
<dbReference type="GO" id="GO:0000272">
    <property type="term" value="P:polysaccharide catabolic process"/>
    <property type="evidence" value="ECO:0007669"/>
    <property type="project" value="UniProtKB-KW"/>
</dbReference>
<keyword evidence="9 10" id="KW-0624">Polysaccharide degradation</keyword>
<reference evidence="13" key="1">
    <citation type="journal article" date="2023" name="Mol. Phylogenet. Evol.">
        <title>Genome-scale phylogeny and comparative genomics of the fungal order Sordariales.</title>
        <authorList>
            <person name="Hensen N."/>
            <person name="Bonometti L."/>
            <person name="Westerberg I."/>
            <person name="Brannstrom I.O."/>
            <person name="Guillou S."/>
            <person name="Cros-Aarteil S."/>
            <person name="Calhoun S."/>
            <person name="Haridas S."/>
            <person name="Kuo A."/>
            <person name="Mondo S."/>
            <person name="Pangilinan J."/>
            <person name="Riley R."/>
            <person name="LaButti K."/>
            <person name="Andreopoulos B."/>
            <person name="Lipzen A."/>
            <person name="Chen C."/>
            <person name="Yan M."/>
            <person name="Daum C."/>
            <person name="Ng V."/>
            <person name="Clum A."/>
            <person name="Steindorff A."/>
            <person name="Ohm R.A."/>
            <person name="Martin F."/>
            <person name="Silar P."/>
            <person name="Natvig D.O."/>
            <person name="Lalanne C."/>
            <person name="Gautier V."/>
            <person name="Ament-Velasquez S.L."/>
            <person name="Kruys A."/>
            <person name="Hutchinson M.I."/>
            <person name="Powell A.J."/>
            <person name="Barry K."/>
            <person name="Miller A.N."/>
            <person name="Grigoriev I.V."/>
            <person name="Debuchy R."/>
            <person name="Gladieux P."/>
            <person name="Hiltunen Thoren M."/>
            <person name="Johannesson H."/>
        </authorList>
    </citation>
    <scope>NUCLEOTIDE SEQUENCE</scope>
    <source>
        <strain evidence="13">CBS 508.74</strain>
    </source>
</reference>
<dbReference type="SUPFAM" id="SSF51445">
    <property type="entry name" value="(Trans)glycosidases"/>
    <property type="match status" value="1"/>
</dbReference>
<evidence type="ECO:0000256" key="11">
    <source>
        <dbReference type="SAM" id="SignalP"/>
    </source>
</evidence>
<name>A0AAN6YTC7_9PEZI</name>
<comment type="similarity">
    <text evidence="3 10">Belongs to the glycosyl hydrolase 3 family.</text>
</comment>
<keyword evidence="11" id="KW-0732">Signal</keyword>
<reference evidence="13" key="2">
    <citation type="submission" date="2023-05" db="EMBL/GenBank/DDBJ databases">
        <authorList>
            <consortium name="Lawrence Berkeley National Laboratory"/>
            <person name="Steindorff A."/>
            <person name="Hensen N."/>
            <person name="Bonometti L."/>
            <person name="Westerberg I."/>
            <person name="Brannstrom I.O."/>
            <person name="Guillou S."/>
            <person name="Cros-Aarteil S."/>
            <person name="Calhoun S."/>
            <person name="Haridas S."/>
            <person name="Kuo A."/>
            <person name="Mondo S."/>
            <person name="Pangilinan J."/>
            <person name="Riley R."/>
            <person name="Labutti K."/>
            <person name="Andreopoulos B."/>
            <person name="Lipzen A."/>
            <person name="Chen C."/>
            <person name="Yanf M."/>
            <person name="Daum C."/>
            <person name="Ng V."/>
            <person name="Clum A."/>
            <person name="Ohm R."/>
            <person name="Martin F."/>
            <person name="Silar P."/>
            <person name="Natvig D."/>
            <person name="Lalanne C."/>
            <person name="Gautier V."/>
            <person name="Ament-Velasquez S.L."/>
            <person name="Kruys A."/>
            <person name="Hutchinson M.I."/>
            <person name="Powell A.J."/>
            <person name="Barry K."/>
            <person name="Miller A.N."/>
            <person name="Grigoriev I.V."/>
            <person name="Debuchy R."/>
            <person name="Gladieux P."/>
            <person name="Thoren M.H."/>
            <person name="Johannesson H."/>
        </authorList>
    </citation>
    <scope>NUCLEOTIDE SEQUENCE</scope>
    <source>
        <strain evidence="13">CBS 508.74</strain>
    </source>
</reference>
<dbReference type="GO" id="GO:0008422">
    <property type="term" value="F:beta-glucosidase activity"/>
    <property type="evidence" value="ECO:0007669"/>
    <property type="project" value="UniProtKB-EC"/>
</dbReference>
<feature type="domain" description="Fibronectin type III-like" evidence="12">
    <location>
        <begin position="690"/>
        <end position="759"/>
    </location>
</feature>
<dbReference type="Pfam" id="PF01915">
    <property type="entry name" value="Glyco_hydro_3_C"/>
    <property type="match status" value="1"/>
</dbReference>
<evidence type="ECO:0000256" key="4">
    <source>
        <dbReference type="ARBA" id="ARBA00012744"/>
    </source>
</evidence>
<protein>
    <recommendedName>
        <fullName evidence="4 10">beta-glucosidase</fullName>
        <ecNumber evidence="4 10">3.2.1.21</ecNumber>
    </recommendedName>
</protein>
<dbReference type="InterPro" id="IPR050288">
    <property type="entry name" value="Cellulose_deg_GH3"/>
</dbReference>
<organism evidence="13 14">
    <name type="scientific">Canariomyces notabilis</name>
    <dbReference type="NCBI Taxonomy" id="2074819"/>
    <lineage>
        <taxon>Eukaryota</taxon>
        <taxon>Fungi</taxon>
        <taxon>Dikarya</taxon>
        <taxon>Ascomycota</taxon>
        <taxon>Pezizomycotina</taxon>
        <taxon>Sordariomycetes</taxon>
        <taxon>Sordariomycetidae</taxon>
        <taxon>Sordariales</taxon>
        <taxon>Chaetomiaceae</taxon>
        <taxon>Canariomyces</taxon>
    </lineage>
</organism>
<comment type="caution">
    <text evidence="13">The sequence shown here is derived from an EMBL/GenBank/DDBJ whole genome shotgun (WGS) entry which is preliminary data.</text>
</comment>